<name>A0A381SZD2_9ZZZZ</name>
<evidence type="ECO:0000313" key="1">
    <source>
        <dbReference type="EMBL" id="SVA08829.1"/>
    </source>
</evidence>
<protein>
    <submittedName>
        <fullName evidence="1">Uncharacterized protein</fullName>
    </submittedName>
</protein>
<accession>A0A381SZD2</accession>
<organism evidence="1">
    <name type="scientific">marine metagenome</name>
    <dbReference type="NCBI Taxonomy" id="408172"/>
    <lineage>
        <taxon>unclassified sequences</taxon>
        <taxon>metagenomes</taxon>
        <taxon>ecological metagenomes</taxon>
    </lineage>
</organism>
<dbReference type="AlphaFoldDB" id="A0A381SZD2"/>
<dbReference type="EMBL" id="UINC01003735">
    <property type="protein sequence ID" value="SVA08829.1"/>
    <property type="molecule type" value="Genomic_DNA"/>
</dbReference>
<gene>
    <name evidence="1" type="ORF">METZ01_LOCUS61683</name>
</gene>
<sequence length="40" mass="4294">MSTIAVEFVLISVVNIPITIMSPYNECTADPSGPANRKTL</sequence>
<proteinExistence type="predicted"/>
<reference evidence="1" key="1">
    <citation type="submission" date="2018-05" db="EMBL/GenBank/DDBJ databases">
        <authorList>
            <person name="Lanie J.A."/>
            <person name="Ng W.-L."/>
            <person name="Kazmierczak K.M."/>
            <person name="Andrzejewski T.M."/>
            <person name="Davidsen T.M."/>
            <person name="Wayne K.J."/>
            <person name="Tettelin H."/>
            <person name="Glass J.I."/>
            <person name="Rusch D."/>
            <person name="Podicherti R."/>
            <person name="Tsui H.-C.T."/>
            <person name="Winkler M.E."/>
        </authorList>
    </citation>
    <scope>NUCLEOTIDE SEQUENCE</scope>
</reference>